<dbReference type="PANTHER" id="PTHR45906:SF1">
    <property type="entry name" value="ALPHA-N-ACETYL-NEURAMINYL-2,3-BETA-GALACTOSYL-1, 3-N-ACETYL-GALACTOSAMINIDE ALPHA-2,6-SIALYLTRANSFERASE-LIKE"/>
    <property type="match status" value="1"/>
</dbReference>
<evidence type="ECO:0000256" key="9">
    <source>
        <dbReference type="ARBA" id="ARBA00023034"/>
    </source>
</evidence>
<keyword evidence="6" id="KW-0735">Signal-anchor</keyword>
<evidence type="ECO:0000256" key="1">
    <source>
        <dbReference type="ARBA" id="ARBA00004323"/>
    </source>
</evidence>
<dbReference type="PANTHER" id="PTHR45906">
    <property type="entry name" value="ALPHA-N-ACETYL-NEURAMINYL-2,3-BETA-GALACTOSYL-1, 3-N-ACETYL-GALACTOSAMINIDE ALPHA-2,6-SIALYLTRANSFERASE-LIKE"/>
    <property type="match status" value="1"/>
</dbReference>
<evidence type="ECO:0000256" key="6">
    <source>
        <dbReference type="ARBA" id="ARBA00022968"/>
    </source>
</evidence>
<keyword evidence="16" id="KW-1185">Reference proteome</keyword>
<dbReference type="Gene3D" id="3.90.1480.20">
    <property type="entry name" value="Glycosyl transferase family 29"/>
    <property type="match status" value="1"/>
</dbReference>
<dbReference type="InterPro" id="IPR038578">
    <property type="entry name" value="GT29-like_sf"/>
</dbReference>
<reference evidence="17" key="1">
    <citation type="submission" date="2025-08" db="UniProtKB">
        <authorList>
            <consortium name="RefSeq"/>
        </authorList>
    </citation>
    <scope>IDENTIFICATION</scope>
    <source>
        <tissue evidence="17">Testes</tissue>
    </source>
</reference>
<evidence type="ECO:0000256" key="5">
    <source>
        <dbReference type="ARBA" id="ARBA00022692"/>
    </source>
</evidence>
<feature type="transmembrane region" description="Helical" evidence="15">
    <location>
        <begin position="12"/>
        <end position="30"/>
    </location>
</feature>
<evidence type="ECO:0000256" key="14">
    <source>
        <dbReference type="ARBA" id="ARBA00043744"/>
    </source>
</evidence>
<protein>
    <submittedName>
        <fullName evidence="17">Alpha-N-acetylgalactosaminide alpha-2,6-sialyltransferase 5-like</fullName>
    </submittedName>
</protein>
<evidence type="ECO:0000256" key="7">
    <source>
        <dbReference type="ARBA" id="ARBA00022981"/>
    </source>
</evidence>
<keyword evidence="12" id="KW-1015">Disulfide bond</keyword>
<dbReference type="CDD" id="cd23965">
    <property type="entry name" value="GT29_ST6GALNAC3_4_5_6"/>
    <property type="match status" value="1"/>
</dbReference>
<dbReference type="Pfam" id="PF00777">
    <property type="entry name" value="Glyco_transf_29"/>
    <property type="match status" value="1"/>
</dbReference>
<comment type="catalytic activity">
    <reaction evidence="14">
        <text>a ganglioside GM1b (d18:1(4E)) + CMP-N-acetyl-beta-neuraminate = a ganglioside GD1alpha (d18:1(4E)) + CMP + H(+)</text>
        <dbReference type="Rhea" id="RHEA:41968"/>
        <dbReference type="ChEBI" id="CHEBI:15378"/>
        <dbReference type="ChEBI" id="CHEBI:57812"/>
        <dbReference type="ChEBI" id="CHEBI:60377"/>
        <dbReference type="ChEBI" id="CHEBI:78568"/>
        <dbReference type="ChEBI" id="CHEBI:78569"/>
    </reaction>
    <physiologicalReaction direction="left-to-right" evidence="14">
        <dbReference type="Rhea" id="RHEA:41969"/>
    </physiologicalReaction>
</comment>
<dbReference type="RefSeq" id="XP_002735682.1">
    <property type="nucleotide sequence ID" value="XM_002735636.2"/>
</dbReference>
<evidence type="ECO:0000256" key="13">
    <source>
        <dbReference type="ARBA" id="ARBA00023180"/>
    </source>
</evidence>
<evidence type="ECO:0000313" key="17">
    <source>
        <dbReference type="RefSeq" id="XP_002735682.1"/>
    </source>
</evidence>
<evidence type="ECO:0000256" key="3">
    <source>
        <dbReference type="ARBA" id="ARBA00022676"/>
    </source>
</evidence>
<keyword evidence="9" id="KW-0333">Golgi apparatus</keyword>
<keyword evidence="4" id="KW-0808">Transferase</keyword>
<name>A0ABM0GRG3_SACKO</name>
<organism evidence="16 17">
    <name type="scientific">Saccoglossus kowalevskii</name>
    <name type="common">Acorn worm</name>
    <dbReference type="NCBI Taxonomy" id="10224"/>
    <lineage>
        <taxon>Eukaryota</taxon>
        <taxon>Metazoa</taxon>
        <taxon>Hemichordata</taxon>
        <taxon>Enteropneusta</taxon>
        <taxon>Harrimaniidae</taxon>
        <taxon>Saccoglossus</taxon>
    </lineage>
</organism>
<proteinExistence type="inferred from homology"/>
<evidence type="ECO:0000313" key="16">
    <source>
        <dbReference type="Proteomes" id="UP000694865"/>
    </source>
</evidence>
<keyword evidence="5 15" id="KW-0812">Transmembrane</keyword>
<keyword evidence="11 15" id="KW-0472">Membrane</keyword>
<evidence type="ECO:0000256" key="8">
    <source>
        <dbReference type="ARBA" id="ARBA00022989"/>
    </source>
</evidence>
<dbReference type="GeneID" id="100374020"/>
<comment type="similarity">
    <text evidence="2">Belongs to the glycosyltransferase 29 family.</text>
</comment>
<evidence type="ECO:0000256" key="2">
    <source>
        <dbReference type="ARBA" id="ARBA00006003"/>
    </source>
</evidence>
<keyword evidence="3" id="KW-0328">Glycosyltransferase</keyword>
<keyword evidence="8 15" id="KW-1133">Transmembrane helix</keyword>
<evidence type="ECO:0000256" key="11">
    <source>
        <dbReference type="ARBA" id="ARBA00023136"/>
    </source>
</evidence>
<dbReference type="Proteomes" id="UP000694865">
    <property type="component" value="Unplaced"/>
</dbReference>
<evidence type="ECO:0000256" key="12">
    <source>
        <dbReference type="ARBA" id="ARBA00023157"/>
    </source>
</evidence>
<evidence type="ECO:0000256" key="4">
    <source>
        <dbReference type="ARBA" id="ARBA00022679"/>
    </source>
</evidence>
<keyword evidence="13" id="KW-0325">Glycoprotein</keyword>
<keyword evidence="7" id="KW-0730">Sialic acid</keyword>
<accession>A0ABM0GRG3</accession>
<sequence length="349" mass="39859">MTSTTSSLQRVFIGLVAFGVCYLLGMLYTMDLSDLHPRIKPRHITEKEIRGPTYHKHKIDPMDVNLRESYESRRSLIDIAKPHLLSRREILSYHRETLDYPVDPTESVQFYESLRNEANDVLMQCDTCALVSNSGQLLDSRAGDDIDLAQCVFRLNAAPSLGYELDVGRRTTARIVSHRSISDLAGNATELLSRNRFLQNVFLHGPEYKFNTGKAPAILQSLLQKYTDVGFYKLSKIAESRLDKEYEMHTGKSRVSTGTEYSTGLYALSVMTDVCNNVVVYGMIPETYCSEHPTSKVPYSYYKPQSAPECLIYQYHEEIESGGHRLMTERRVFKAWALSNNITFSHPRW</sequence>
<dbReference type="InterPro" id="IPR001675">
    <property type="entry name" value="Glyco_trans_29"/>
</dbReference>
<gene>
    <name evidence="17" type="primary">LOC100374020</name>
</gene>
<keyword evidence="10" id="KW-0443">Lipid metabolism</keyword>
<comment type="subcellular location">
    <subcellularLocation>
        <location evidence="1">Golgi apparatus membrane</location>
        <topology evidence="1">Single-pass type II membrane protein</topology>
    </subcellularLocation>
</comment>
<evidence type="ECO:0000256" key="10">
    <source>
        <dbReference type="ARBA" id="ARBA00023098"/>
    </source>
</evidence>
<evidence type="ECO:0000256" key="15">
    <source>
        <dbReference type="SAM" id="Phobius"/>
    </source>
</evidence>